<evidence type="ECO:0000313" key="3">
    <source>
        <dbReference type="EMBL" id="BFG06312.1"/>
    </source>
</evidence>
<dbReference type="AlphaFoldDB" id="A0AAU9GF43"/>
<keyword evidence="2" id="KW-0732">Signal</keyword>
<feature type="compositionally biased region" description="Basic residues" evidence="1">
    <location>
        <begin position="541"/>
        <end position="558"/>
    </location>
</feature>
<feature type="region of interest" description="Disordered" evidence="1">
    <location>
        <begin position="367"/>
        <end position="397"/>
    </location>
</feature>
<name>A0AAU9GF43_DROMD</name>
<dbReference type="EMBL" id="AP029267">
    <property type="protein sequence ID" value="BFG06312.1"/>
    <property type="molecule type" value="Genomic_DNA"/>
</dbReference>
<accession>A0AAU9GF43</accession>
<organism evidence="3 4">
    <name type="scientific">Drosophila madeirensis</name>
    <name type="common">Fruit fly</name>
    <dbReference type="NCBI Taxonomy" id="30013"/>
    <lineage>
        <taxon>Eukaryota</taxon>
        <taxon>Metazoa</taxon>
        <taxon>Ecdysozoa</taxon>
        <taxon>Arthropoda</taxon>
        <taxon>Hexapoda</taxon>
        <taxon>Insecta</taxon>
        <taxon>Pterygota</taxon>
        <taxon>Neoptera</taxon>
        <taxon>Endopterygota</taxon>
        <taxon>Diptera</taxon>
        <taxon>Brachycera</taxon>
        <taxon>Muscomorpha</taxon>
        <taxon>Ephydroidea</taxon>
        <taxon>Drosophilidae</taxon>
        <taxon>Drosophila</taxon>
        <taxon>Sophophora</taxon>
    </lineage>
</organism>
<feature type="chain" id="PRO_5043773423" evidence="2">
    <location>
        <begin position="31"/>
        <end position="576"/>
    </location>
</feature>
<feature type="compositionally biased region" description="Basic residues" evidence="1">
    <location>
        <begin position="383"/>
        <end position="394"/>
    </location>
</feature>
<sequence>MLMQARRHINVTVPLMVMVLLAASQHQVCGTNGDGDSRRMVKLRRDQDDWLALPPLNVKKPEESTDRLFQQLDAFDHLDDTTKSSPAKDLEAFWGFGRKSEKQPKENKLKFLLNYSSEKKLGTAGAEANTKTDELFKRPQLKKPESAQQLEQHHRQMDHFKNVAADLAFERMMNRQQERTQSAKAVFIPFFTTAKPSLAKSDPAKSPNGKIYPLNHAAKPSWARTSLAKTVPAKPAKENIHPLLSAAKPLGAKPVPAKPGNSKIHLLPKAKSQKPSPFLPALPRPGTCPAKTTKKPPFGKGKPSPKPSPKPKPLAPSRAQCKHKNKPPISGSSAKRFEVEILGMKKHLLSILKTLNFLEMEVLSRSPDTCPRHHPKGNGIGKGKGKAPIPKKKSKVGERLDRPNLLSKTNSTLHPGFVFGIRPAGTKEKLADLGAARSEELKLRGKVWREHLQHLMARKRPYLKPKRYEVAPPAAARLEPVDPKPSVVPPLNLKSLSLLLKSRPTSAPAQHVGVPAGRMPVSPAKHLAIRNYELLPEKLNSTKRHPAPRRKKKRKKKKMLLALRPTDRTIARKMAR</sequence>
<feature type="region of interest" description="Disordered" evidence="1">
    <location>
        <begin position="271"/>
        <end position="332"/>
    </location>
</feature>
<evidence type="ECO:0000313" key="4">
    <source>
        <dbReference type="Proteomes" id="UP001500889"/>
    </source>
</evidence>
<feature type="signal peptide" evidence="2">
    <location>
        <begin position="1"/>
        <end position="30"/>
    </location>
</feature>
<evidence type="ECO:0000256" key="2">
    <source>
        <dbReference type="SAM" id="SignalP"/>
    </source>
</evidence>
<reference evidence="3 4" key="1">
    <citation type="submission" date="2024-02" db="EMBL/GenBank/DDBJ databases">
        <title>A chromosome-level genome assembly of Drosophila madeirensis, a fruit fly species endemic to Madeira island.</title>
        <authorList>
            <person name="Tomihara K."/>
            <person name="Llopart A."/>
            <person name="Yamamoto D."/>
        </authorList>
    </citation>
    <scope>NUCLEOTIDE SEQUENCE [LARGE SCALE GENOMIC DNA]</scope>
    <source>
        <strain evidence="3 4">RF1</strain>
    </source>
</reference>
<evidence type="ECO:0000256" key="1">
    <source>
        <dbReference type="SAM" id="MobiDB-lite"/>
    </source>
</evidence>
<dbReference type="Proteomes" id="UP001500889">
    <property type="component" value="Chromosome E"/>
</dbReference>
<gene>
    <name evidence="3" type="ORF">DMAD_04845</name>
</gene>
<feature type="compositionally biased region" description="Pro residues" evidence="1">
    <location>
        <begin position="304"/>
        <end position="314"/>
    </location>
</feature>
<protein>
    <submittedName>
        <fullName evidence="3">Uncharacterized protein</fullName>
    </submittedName>
</protein>
<proteinExistence type="predicted"/>
<keyword evidence="4" id="KW-1185">Reference proteome</keyword>
<feature type="compositionally biased region" description="Low complexity" evidence="1">
    <location>
        <begin position="289"/>
        <end position="302"/>
    </location>
</feature>
<feature type="region of interest" description="Disordered" evidence="1">
    <location>
        <begin position="536"/>
        <end position="558"/>
    </location>
</feature>